<feature type="coiled-coil region" evidence="1">
    <location>
        <begin position="80"/>
        <end position="141"/>
    </location>
</feature>
<comment type="caution">
    <text evidence="2">The sequence shown here is derived from an EMBL/GenBank/DDBJ whole genome shotgun (WGS) entry which is preliminary data.</text>
</comment>
<protein>
    <submittedName>
        <fullName evidence="2">Uncharacterized protein</fullName>
    </submittedName>
</protein>
<dbReference type="EMBL" id="JAXOVC010000009">
    <property type="protein sequence ID" value="KAK4497042.1"/>
    <property type="molecule type" value="Genomic_DNA"/>
</dbReference>
<keyword evidence="1" id="KW-0175">Coiled coil</keyword>
<keyword evidence="3" id="KW-1185">Reference proteome</keyword>
<sequence>MEREIADLKHDLREDENSMANLEVQKRTAWQKVFDNGRAYFDSCFEVGFEAEWALGEKHCRWLRQMIDQEVLIAHNEAKIRKLKQELGNVKSSKRIAKKKTAVDSSRLNSVLLRALDETRHQQLDAEMDRVQLRIASQEETLQLRKDYHRYDQDRFCGGVIRPLLEKGLLGLLIAQGLHCKMFPTGIGTRSKAQEKKNQRKMVQKLAEVQRTSLDLRNQKWMAKNSKTGICSCANSWETLKKITMTSAYLTWINSSKQMFMQYKS</sequence>
<gene>
    <name evidence="2" type="ORF">PRZ48_011491</name>
</gene>
<evidence type="ECO:0000256" key="1">
    <source>
        <dbReference type="SAM" id="Coils"/>
    </source>
</evidence>
<dbReference type="Proteomes" id="UP001305779">
    <property type="component" value="Unassembled WGS sequence"/>
</dbReference>
<accession>A0ABR0E6I2</accession>
<reference evidence="2 3" key="1">
    <citation type="journal article" date="2023" name="G3 (Bethesda)">
        <title>A chromosome-level genome assembly of Zasmidium syzygii isolated from banana leaves.</title>
        <authorList>
            <person name="van Westerhoven A.C."/>
            <person name="Mehrabi R."/>
            <person name="Talebi R."/>
            <person name="Steentjes M.B.F."/>
            <person name="Corcolon B."/>
            <person name="Chong P.A."/>
            <person name="Kema G.H.J."/>
            <person name="Seidl M.F."/>
        </authorList>
    </citation>
    <scope>NUCLEOTIDE SEQUENCE [LARGE SCALE GENOMIC DNA]</scope>
    <source>
        <strain evidence="2 3">P124</strain>
    </source>
</reference>
<organism evidence="2 3">
    <name type="scientific">Zasmidium cellare</name>
    <name type="common">Wine cellar mold</name>
    <name type="synonym">Racodium cellare</name>
    <dbReference type="NCBI Taxonomy" id="395010"/>
    <lineage>
        <taxon>Eukaryota</taxon>
        <taxon>Fungi</taxon>
        <taxon>Dikarya</taxon>
        <taxon>Ascomycota</taxon>
        <taxon>Pezizomycotina</taxon>
        <taxon>Dothideomycetes</taxon>
        <taxon>Dothideomycetidae</taxon>
        <taxon>Mycosphaerellales</taxon>
        <taxon>Mycosphaerellaceae</taxon>
        <taxon>Zasmidium</taxon>
    </lineage>
</organism>
<proteinExistence type="predicted"/>
<name>A0ABR0E6I2_ZASCE</name>
<evidence type="ECO:0000313" key="3">
    <source>
        <dbReference type="Proteomes" id="UP001305779"/>
    </source>
</evidence>
<evidence type="ECO:0000313" key="2">
    <source>
        <dbReference type="EMBL" id="KAK4497042.1"/>
    </source>
</evidence>